<reference evidence="1 2" key="1">
    <citation type="submission" date="2021-10" db="EMBL/GenBank/DDBJ databases">
        <title>Anaerobic single-cell dispensing facilitates the cultivation of human gut bacteria.</title>
        <authorList>
            <person name="Afrizal A."/>
        </authorList>
    </citation>
    <scope>NUCLEOTIDE SEQUENCE [LARGE SCALE GENOMIC DNA]</scope>
    <source>
        <strain evidence="1 2">CLA-AA-H246</strain>
    </source>
</reference>
<evidence type="ECO:0008006" key="3">
    <source>
        <dbReference type="Google" id="ProtNLM"/>
    </source>
</evidence>
<evidence type="ECO:0000313" key="2">
    <source>
        <dbReference type="Proteomes" id="UP001299235"/>
    </source>
</evidence>
<dbReference type="PROSITE" id="PS51257">
    <property type="entry name" value="PROKAR_LIPOPROTEIN"/>
    <property type="match status" value="1"/>
</dbReference>
<keyword evidence="2" id="KW-1185">Reference proteome</keyword>
<protein>
    <recommendedName>
        <fullName evidence="3">Lipoprotein</fullName>
    </recommendedName>
</protein>
<sequence>MNRKYFSASLLLILLLLVMPFSLGGCSKDSPKRAVKKELNLIKELDESTIKAFVSYEDMMSSHSSSSDVGIETTEAVKRFFQNFDYKIKSSSVEDKKATVHVEITNLDMRALAKDICLALVKKGTGSGSSENMTLNSYFALLGDVLSENTYDLVTTEADIKLLKTEDGWMLQNTDQLEDDLVSGFITYLKDPYLVTPEEIINVVMEGLKEKSPDQWKSYLNMHDIFSTYSKDYEKVDHALAEQLSKCISYKILSVQEDQAEKSATATLSITSLDMERVLKHYQDLLIHYAATSKSLRASSSELADETAALLAQALTENTDTTDTEVTIHFTNNGSSWEIQLNEDFTNALLGNAGAAIQAFQNGSVDVSDSVSDTEQ</sequence>
<organism evidence="1 2">
    <name type="scientific">Hominisplanchenecus faecis</name>
    <dbReference type="NCBI Taxonomy" id="2885351"/>
    <lineage>
        <taxon>Bacteria</taxon>
        <taxon>Bacillati</taxon>
        <taxon>Bacillota</taxon>
        <taxon>Clostridia</taxon>
        <taxon>Lachnospirales</taxon>
        <taxon>Lachnospiraceae</taxon>
        <taxon>Hominisplanchenecus</taxon>
    </lineage>
</organism>
<dbReference type="Proteomes" id="UP001299235">
    <property type="component" value="Unassembled WGS sequence"/>
</dbReference>
<dbReference type="EMBL" id="JAJEQE010000050">
    <property type="protein sequence ID" value="MCC2149975.1"/>
    <property type="molecule type" value="Genomic_DNA"/>
</dbReference>
<name>A0ABS8EXS0_9FIRM</name>
<gene>
    <name evidence="1" type="ORF">LKD42_12085</name>
</gene>
<evidence type="ECO:0000313" key="1">
    <source>
        <dbReference type="EMBL" id="MCC2149975.1"/>
    </source>
</evidence>
<accession>A0ABS8EXS0</accession>
<dbReference type="RefSeq" id="WP_248835853.1">
    <property type="nucleotide sequence ID" value="NZ_JAJEQE010000050.1"/>
</dbReference>
<proteinExistence type="predicted"/>
<comment type="caution">
    <text evidence="1">The sequence shown here is derived from an EMBL/GenBank/DDBJ whole genome shotgun (WGS) entry which is preliminary data.</text>
</comment>